<dbReference type="EMBL" id="JACGWM010001791">
    <property type="protein sequence ID" value="KAL0287930.1"/>
    <property type="molecule type" value="Genomic_DNA"/>
</dbReference>
<dbReference type="PANTHER" id="PTHR46890:SF48">
    <property type="entry name" value="RNA-DIRECTED DNA POLYMERASE"/>
    <property type="match status" value="1"/>
</dbReference>
<comment type="caution">
    <text evidence="2">The sequence shown here is derived from an EMBL/GenBank/DDBJ whole genome shotgun (WGS) entry which is preliminary data.</text>
</comment>
<sequence>MGVIFSILEDKSPGPDEFSLVFFKGDWTVVGRKSTTAIQEFLWSGKLLKQINATLITLVPKIQIPIMVEDFRPITCRNVLYKAITKFNKANVASVSLFNGVLDQFAHDFGLQANILKSQVIFSKVVEATNFFVLLLCGLLSWGISSRWLVGARHLDPHHVEERVGSDVNASNPIPKTRPRFLPPAASVQSCSSSKGVTLTVDEPQSSSGVSYEARSSSIF</sequence>
<dbReference type="InterPro" id="IPR052343">
    <property type="entry name" value="Retrotransposon-Effector_Assoc"/>
</dbReference>
<evidence type="ECO:0000256" key="1">
    <source>
        <dbReference type="SAM" id="MobiDB-lite"/>
    </source>
</evidence>
<feature type="region of interest" description="Disordered" evidence="1">
    <location>
        <begin position="198"/>
        <end position="220"/>
    </location>
</feature>
<proteinExistence type="predicted"/>
<dbReference type="AlphaFoldDB" id="A0AAW2J0H2"/>
<gene>
    <name evidence="2" type="ORF">Scaly_2750900</name>
</gene>
<name>A0AAW2J0H2_9LAMI</name>
<organism evidence="2">
    <name type="scientific">Sesamum calycinum</name>
    <dbReference type="NCBI Taxonomy" id="2727403"/>
    <lineage>
        <taxon>Eukaryota</taxon>
        <taxon>Viridiplantae</taxon>
        <taxon>Streptophyta</taxon>
        <taxon>Embryophyta</taxon>
        <taxon>Tracheophyta</taxon>
        <taxon>Spermatophyta</taxon>
        <taxon>Magnoliopsida</taxon>
        <taxon>eudicotyledons</taxon>
        <taxon>Gunneridae</taxon>
        <taxon>Pentapetalae</taxon>
        <taxon>asterids</taxon>
        <taxon>lamiids</taxon>
        <taxon>Lamiales</taxon>
        <taxon>Pedaliaceae</taxon>
        <taxon>Sesamum</taxon>
    </lineage>
</organism>
<reference evidence="2" key="2">
    <citation type="journal article" date="2024" name="Plant">
        <title>Genomic evolution and insights into agronomic trait innovations of Sesamum species.</title>
        <authorList>
            <person name="Miao H."/>
            <person name="Wang L."/>
            <person name="Qu L."/>
            <person name="Liu H."/>
            <person name="Sun Y."/>
            <person name="Le M."/>
            <person name="Wang Q."/>
            <person name="Wei S."/>
            <person name="Zheng Y."/>
            <person name="Lin W."/>
            <person name="Duan Y."/>
            <person name="Cao H."/>
            <person name="Xiong S."/>
            <person name="Wang X."/>
            <person name="Wei L."/>
            <person name="Li C."/>
            <person name="Ma Q."/>
            <person name="Ju M."/>
            <person name="Zhao R."/>
            <person name="Li G."/>
            <person name="Mu C."/>
            <person name="Tian Q."/>
            <person name="Mei H."/>
            <person name="Zhang T."/>
            <person name="Gao T."/>
            <person name="Zhang H."/>
        </authorList>
    </citation>
    <scope>NUCLEOTIDE SEQUENCE</scope>
    <source>
        <strain evidence="2">KEN8</strain>
    </source>
</reference>
<dbReference type="PANTHER" id="PTHR46890">
    <property type="entry name" value="NON-LTR RETROLELEMENT REVERSE TRANSCRIPTASE-LIKE PROTEIN-RELATED"/>
    <property type="match status" value="1"/>
</dbReference>
<protein>
    <submittedName>
        <fullName evidence="2">Uncharacterized protein</fullName>
    </submittedName>
</protein>
<evidence type="ECO:0000313" key="2">
    <source>
        <dbReference type="EMBL" id="KAL0287930.1"/>
    </source>
</evidence>
<accession>A0AAW2J0H2</accession>
<reference evidence="2" key="1">
    <citation type="submission" date="2020-06" db="EMBL/GenBank/DDBJ databases">
        <authorList>
            <person name="Li T."/>
            <person name="Hu X."/>
            <person name="Zhang T."/>
            <person name="Song X."/>
            <person name="Zhang H."/>
            <person name="Dai N."/>
            <person name="Sheng W."/>
            <person name="Hou X."/>
            <person name="Wei L."/>
        </authorList>
    </citation>
    <scope>NUCLEOTIDE SEQUENCE</scope>
    <source>
        <strain evidence="2">KEN8</strain>
        <tissue evidence="2">Leaf</tissue>
    </source>
</reference>